<keyword evidence="2" id="KW-0472">Membrane</keyword>
<dbReference type="Pfam" id="PF11351">
    <property type="entry name" value="GTA_holin_3TM"/>
    <property type="match status" value="1"/>
</dbReference>
<keyword evidence="2" id="KW-0812">Transmembrane</keyword>
<protein>
    <submittedName>
        <fullName evidence="3">3TM-type holin</fullName>
    </submittedName>
</protein>
<organism evidence="3 4">
    <name type="scientific">Microbaculum marinum</name>
    <dbReference type="NCBI Taxonomy" id="1764581"/>
    <lineage>
        <taxon>Bacteria</taxon>
        <taxon>Pseudomonadati</taxon>
        <taxon>Pseudomonadota</taxon>
        <taxon>Alphaproteobacteria</taxon>
        <taxon>Hyphomicrobiales</taxon>
        <taxon>Tepidamorphaceae</taxon>
        <taxon>Microbaculum</taxon>
    </lineage>
</organism>
<accession>A0AAW9RVZ0</accession>
<keyword evidence="2" id="KW-1133">Transmembrane helix</keyword>
<evidence type="ECO:0000256" key="1">
    <source>
        <dbReference type="SAM" id="Coils"/>
    </source>
</evidence>
<comment type="caution">
    <text evidence="3">The sequence shown here is derived from an EMBL/GenBank/DDBJ whole genome shotgun (WGS) entry which is preliminary data.</text>
</comment>
<feature type="transmembrane region" description="Helical" evidence="2">
    <location>
        <begin position="68"/>
        <end position="95"/>
    </location>
</feature>
<reference evidence="3 4" key="1">
    <citation type="submission" date="2024-02" db="EMBL/GenBank/DDBJ databases">
        <title>Genome analysis and characterization of Microbaculum marinisediminis sp. nov., isolated from marine sediment.</title>
        <authorList>
            <person name="Du Z.-J."/>
            <person name="Ye Y.-Q."/>
            <person name="Zhang Z.-R."/>
            <person name="Yuan S.-M."/>
            <person name="Zhang X.-Y."/>
        </authorList>
    </citation>
    <scope>NUCLEOTIDE SEQUENCE [LARGE SCALE GENOMIC DNA]</scope>
    <source>
        <strain evidence="3 4">SDUM1044001</strain>
    </source>
</reference>
<dbReference type="InterPro" id="IPR021497">
    <property type="entry name" value="GTA_holin_3TM"/>
</dbReference>
<evidence type="ECO:0000256" key="2">
    <source>
        <dbReference type="SAM" id="Phobius"/>
    </source>
</evidence>
<dbReference type="EMBL" id="JAZHOF010000006">
    <property type="protein sequence ID" value="MEJ8573109.1"/>
    <property type="molecule type" value="Genomic_DNA"/>
</dbReference>
<dbReference type="RefSeq" id="WP_340330799.1">
    <property type="nucleotide sequence ID" value="NZ_JAZHOF010000006.1"/>
</dbReference>
<name>A0AAW9RVZ0_9HYPH</name>
<keyword evidence="1" id="KW-0175">Coiled coil</keyword>
<evidence type="ECO:0000313" key="3">
    <source>
        <dbReference type="EMBL" id="MEJ8573109.1"/>
    </source>
</evidence>
<feature type="coiled-coil region" evidence="1">
    <location>
        <begin position="30"/>
        <end position="57"/>
    </location>
</feature>
<keyword evidence="4" id="KW-1185">Reference proteome</keyword>
<gene>
    <name evidence="3" type="ORF">V3328_16575</name>
</gene>
<evidence type="ECO:0000313" key="4">
    <source>
        <dbReference type="Proteomes" id="UP001378188"/>
    </source>
</evidence>
<sequence length="134" mass="14077">MIGALAPFIGPVLEIVERVIPDPKERARIEAELKQAAADAEARMAEAQAAIITAEAQGSPLQRNWRPVFMVVCMGLLVWHAVAVPILAAALAVPLDEVVGLKAVPEGLWTLLVVGMGGYIGGRSLEKVFAGKGG</sequence>
<feature type="transmembrane region" description="Helical" evidence="2">
    <location>
        <begin position="107"/>
        <end position="125"/>
    </location>
</feature>
<dbReference type="Proteomes" id="UP001378188">
    <property type="component" value="Unassembled WGS sequence"/>
</dbReference>
<proteinExistence type="predicted"/>
<dbReference type="AlphaFoldDB" id="A0AAW9RVZ0"/>